<comment type="caution">
    <text evidence="3">The sequence shown here is derived from an EMBL/GenBank/DDBJ whole genome shotgun (WGS) entry which is preliminary data.</text>
</comment>
<dbReference type="Proteomes" id="UP000319663">
    <property type="component" value="Unassembled WGS sequence"/>
</dbReference>
<evidence type="ECO:0000313" key="4">
    <source>
        <dbReference type="Proteomes" id="UP000319663"/>
    </source>
</evidence>
<evidence type="ECO:0000256" key="1">
    <source>
        <dbReference type="SAM" id="MobiDB-lite"/>
    </source>
</evidence>
<protein>
    <recommendedName>
        <fullName evidence="2">DUF4484 domain-containing protein</fullName>
    </recommendedName>
</protein>
<feature type="domain" description="DUF4484" evidence="2">
    <location>
        <begin position="406"/>
        <end position="601"/>
    </location>
</feature>
<dbReference type="InterPro" id="IPR053056">
    <property type="entry name" value="Lipid_Metab_Assoc_Protein"/>
</dbReference>
<gene>
    <name evidence="3" type="ORF">MPDQ_002925</name>
</gene>
<dbReference type="PANTHER" id="PTHR28153">
    <property type="entry name" value="PROTEIN, PUTATIVE-RELATED"/>
    <property type="match status" value="1"/>
</dbReference>
<proteinExistence type="predicted"/>
<organism evidence="3 4">
    <name type="scientific">Monascus purpureus</name>
    <name type="common">Red mold</name>
    <name type="synonym">Monascus anka</name>
    <dbReference type="NCBI Taxonomy" id="5098"/>
    <lineage>
        <taxon>Eukaryota</taxon>
        <taxon>Fungi</taxon>
        <taxon>Dikarya</taxon>
        <taxon>Ascomycota</taxon>
        <taxon>Pezizomycotina</taxon>
        <taxon>Eurotiomycetes</taxon>
        <taxon>Eurotiomycetidae</taxon>
        <taxon>Eurotiales</taxon>
        <taxon>Aspergillaceae</taxon>
        <taxon>Monascus</taxon>
    </lineage>
</organism>
<dbReference type="InterPro" id="IPR028115">
    <property type="entry name" value="DUF4484"/>
</dbReference>
<name>A0A507QNN6_MONPU</name>
<keyword evidence="4" id="KW-1185">Reference proteome</keyword>
<dbReference type="Pfam" id="PF09804">
    <property type="entry name" value="DENND11"/>
    <property type="match status" value="1"/>
</dbReference>
<dbReference type="PANTHER" id="PTHR28153:SF1">
    <property type="entry name" value="DUF4484 DOMAIN-CONTAINING PROTEIN"/>
    <property type="match status" value="1"/>
</dbReference>
<dbReference type="GO" id="GO:0005811">
    <property type="term" value="C:lipid droplet"/>
    <property type="evidence" value="ECO:0007669"/>
    <property type="project" value="TreeGrafter"/>
</dbReference>
<dbReference type="Pfam" id="PF14831">
    <property type="entry name" value="DUF4484"/>
    <property type="match status" value="1"/>
</dbReference>
<feature type="compositionally biased region" description="Basic and acidic residues" evidence="1">
    <location>
        <begin position="516"/>
        <end position="539"/>
    </location>
</feature>
<sequence>MASKLQKGKPLGIEVPPVDLPPRIAALFVIRFDIKTGYVVSWKRSLPDVEIDGVVEYKSLPSGLHNVAEDLVYFVHEKCAGVSYFLNKPAGETERNAMMFSIGVLVPLSLGRLGKGWKHARHIKELAHEYVKDMSNTQLLSEYWETHQIRESESFDGIPDSPLDSPVGMFKNPGELLRGQISSDVMVLESPRPGLAPYHPASSLPEFIDCFGPLVFPLYRAALLRKRILLVTEAPVHLPSDYVYALSLISSLPNSLIPLLPSVDFPAHRPRPLFNIGVHDITLLSSFVGTDSRPGKDRSWIACTTDSVLGMKSDLYDVMVTLPPPYSKNAAKKVYPQIVMSCGKDRKIKRNSVQVPHLKATQRDVRRFTTLRKGMRRFFHSENPSSIGPDEEDFDTASTFSSASIVEPLPWPRRAYTSFIWWASAGEKRGGLTEDEEEQDEQDERLLITGDNISSPPTELPVVALVTYFRRLTTQIFVTVSDAITRQDGDDNDESGLHDDDDESEDDDDPPSTEGDDSRVPLLDRRNPNPTSRTEERERRGRKRKGNDRDTVKITTADMIQMGLDVWSATDRIFVQQLVSIWWGREAVVQGARITCCGIPIF</sequence>
<accession>A0A507QNN6</accession>
<evidence type="ECO:0000259" key="2">
    <source>
        <dbReference type="Pfam" id="PF14831"/>
    </source>
</evidence>
<feature type="compositionally biased region" description="Acidic residues" evidence="1">
    <location>
        <begin position="490"/>
        <end position="515"/>
    </location>
</feature>
<reference evidence="3 4" key="1">
    <citation type="submission" date="2019-06" db="EMBL/GenBank/DDBJ databases">
        <title>Wine fermentation using esterase from Monascus purpureus.</title>
        <authorList>
            <person name="Geng C."/>
            <person name="Zhang Y."/>
        </authorList>
    </citation>
    <scope>NUCLEOTIDE SEQUENCE [LARGE SCALE GENOMIC DNA]</scope>
    <source>
        <strain evidence="3">HQ1</strain>
    </source>
</reference>
<dbReference type="STRING" id="5098.A0A507QNN6"/>
<dbReference type="EMBL" id="VIFY01000197">
    <property type="protein sequence ID" value="TQB68692.1"/>
    <property type="molecule type" value="Genomic_DNA"/>
</dbReference>
<evidence type="ECO:0000313" key="3">
    <source>
        <dbReference type="EMBL" id="TQB68692.1"/>
    </source>
</evidence>
<dbReference type="InterPro" id="IPR018626">
    <property type="entry name" value="LCHN/Anr2"/>
</dbReference>
<dbReference type="OrthoDB" id="2152680at2759"/>
<dbReference type="AlphaFoldDB" id="A0A507QNN6"/>
<feature type="region of interest" description="Disordered" evidence="1">
    <location>
        <begin position="486"/>
        <end position="550"/>
    </location>
</feature>